<dbReference type="Proteomes" id="UP000887458">
    <property type="component" value="Unassembled WGS sequence"/>
</dbReference>
<proteinExistence type="predicted"/>
<comment type="caution">
    <text evidence="1">The sequence shown here is derived from an EMBL/GenBank/DDBJ whole genome shotgun (WGS) entry which is preliminary data.</text>
</comment>
<reference evidence="1 2" key="2">
    <citation type="journal article" date="2022" name="Mol. Biol. Evol.">
        <title>Comparative Genomics Reveals Insights into the Divergent Evolution of Astigmatic Mites and Household Pest Adaptations.</title>
        <authorList>
            <person name="Xiong Q."/>
            <person name="Wan A.T."/>
            <person name="Liu X."/>
            <person name="Fung C.S."/>
            <person name="Xiao X."/>
            <person name="Malainual N."/>
            <person name="Hou J."/>
            <person name="Wang L."/>
            <person name="Wang M."/>
            <person name="Yang K.Y."/>
            <person name="Cui Y."/>
            <person name="Leung E.L."/>
            <person name="Nong W."/>
            <person name="Shin S.K."/>
            <person name="Au S.W."/>
            <person name="Jeong K.Y."/>
            <person name="Chew F.T."/>
            <person name="Hui J.H."/>
            <person name="Leung T.F."/>
            <person name="Tungtrongchitr A."/>
            <person name="Zhong N."/>
            <person name="Liu Z."/>
            <person name="Tsui S.K."/>
        </authorList>
    </citation>
    <scope>NUCLEOTIDE SEQUENCE [LARGE SCALE GENOMIC DNA]</scope>
    <source>
        <strain evidence="1">Derp</strain>
    </source>
</reference>
<evidence type="ECO:0000313" key="1">
    <source>
        <dbReference type="EMBL" id="KAH9416117.1"/>
    </source>
</evidence>
<organism evidence="1 2">
    <name type="scientific">Dermatophagoides pteronyssinus</name>
    <name type="common">European house dust mite</name>
    <dbReference type="NCBI Taxonomy" id="6956"/>
    <lineage>
        <taxon>Eukaryota</taxon>
        <taxon>Metazoa</taxon>
        <taxon>Ecdysozoa</taxon>
        <taxon>Arthropoda</taxon>
        <taxon>Chelicerata</taxon>
        <taxon>Arachnida</taxon>
        <taxon>Acari</taxon>
        <taxon>Acariformes</taxon>
        <taxon>Sarcoptiformes</taxon>
        <taxon>Astigmata</taxon>
        <taxon>Psoroptidia</taxon>
        <taxon>Analgoidea</taxon>
        <taxon>Pyroglyphidae</taxon>
        <taxon>Dermatophagoidinae</taxon>
        <taxon>Dermatophagoides</taxon>
    </lineage>
</organism>
<sequence length="143" mass="15990">MDCNRFFDSNNDSINNLRHTFMPCEAKLAESAVIEAYQIIEKKNTFCFSSSFRASERTLAQGRSCGHQGGRVESFPQPGLPRPVEYFNIKVCCLFLIEGLVSNVCGRLRFFAVAIAAAAAIPTGPKEKKLFEIILSKTKNKIY</sequence>
<accession>A0ABQ8J0S3</accession>
<reference evidence="1 2" key="1">
    <citation type="journal article" date="2018" name="J. Allergy Clin. Immunol.">
        <title>High-quality assembly of Dermatophagoides pteronyssinus genome and transcriptome reveals a wide range of novel allergens.</title>
        <authorList>
            <person name="Liu X.Y."/>
            <person name="Yang K.Y."/>
            <person name="Wang M.Q."/>
            <person name="Kwok J.S."/>
            <person name="Zeng X."/>
            <person name="Yang Z."/>
            <person name="Xiao X.J."/>
            <person name="Lau C.P."/>
            <person name="Li Y."/>
            <person name="Huang Z.M."/>
            <person name="Ba J.G."/>
            <person name="Yim A.K."/>
            <person name="Ouyang C.Y."/>
            <person name="Ngai S.M."/>
            <person name="Chan T.F."/>
            <person name="Leung E.L."/>
            <person name="Liu L."/>
            <person name="Liu Z.G."/>
            <person name="Tsui S.K."/>
        </authorList>
    </citation>
    <scope>NUCLEOTIDE SEQUENCE [LARGE SCALE GENOMIC DNA]</scope>
    <source>
        <strain evidence="1">Derp</strain>
    </source>
</reference>
<name>A0ABQ8J0S3_DERPT</name>
<keyword evidence="2" id="KW-1185">Reference proteome</keyword>
<protein>
    <submittedName>
        <fullName evidence="1">Uncharacterized protein</fullName>
    </submittedName>
</protein>
<evidence type="ECO:0000313" key="2">
    <source>
        <dbReference type="Proteomes" id="UP000887458"/>
    </source>
</evidence>
<gene>
    <name evidence="1" type="ORF">DERP_000614</name>
</gene>
<dbReference type="EMBL" id="NJHN03000095">
    <property type="protein sequence ID" value="KAH9416117.1"/>
    <property type="molecule type" value="Genomic_DNA"/>
</dbReference>